<dbReference type="EMBL" id="CAJVQA010000223">
    <property type="protein sequence ID" value="CAG8463195.1"/>
    <property type="molecule type" value="Genomic_DNA"/>
</dbReference>
<dbReference type="Proteomes" id="UP000789759">
    <property type="component" value="Unassembled WGS sequence"/>
</dbReference>
<proteinExistence type="predicted"/>
<dbReference type="AlphaFoldDB" id="A0A9N8VWA1"/>
<protein>
    <submittedName>
        <fullName evidence="1">24671_t:CDS:1</fullName>
    </submittedName>
</protein>
<comment type="caution">
    <text evidence="1">The sequence shown here is derived from an EMBL/GenBank/DDBJ whole genome shotgun (WGS) entry which is preliminary data.</text>
</comment>
<reference evidence="1" key="1">
    <citation type="submission" date="2021-06" db="EMBL/GenBank/DDBJ databases">
        <authorList>
            <person name="Kallberg Y."/>
            <person name="Tangrot J."/>
            <person name="Rosling A."/>
        </authorList>
    </citation>
    <scope>NUCLEOTIDE SEQUENCE</scope>
    <source>
        <strain evidence="1">FL966</strain>
    </source>
</reference>
<keyword evidence="2" id="KW-1185">Reference proteome</keyword>
<organism evidence="1 2">
    <name type="scientific">Cetraspora pellucida</name>
    <dbReference type="NCBI Taxonomy" id="1433469"/>
    <lineage>
        <taxon>Eukaryota</taxon>
        <taxon>Fungi</taxon>
        <taxon>Fungi incertae sedis</taxon>
        <taxon>Mucoromycota</taxon>
        <taxon>Glomeromycotina</taxon>
        <taxon>Glomeromycetes</taxon>
        <taxon>Diversisporales</taxon>
        <taxon>Gigasporaceae</taxon>
        <taxon>Cetraspora</taxon>
    </lineage>
</organism>
<evidence type="ECO:0000313" key="1">
    <source>
        <dbReference type="EMBL" id="CAG8463195.1"/>
    </source>
</evidence>
<name>A0A9N8VWA1_9GLOM</name>
<dbReference type="OrthoDB" id="2370535at2759"/>
<accession>A0A9N8VWA1</accession>
<sequence>MKFKIQTQETLSTAIKIKRLKQKLKRDDCKKDLKTKENGFRLINKTPESFKTELEIKHINCQLKNHQLKFRPEIKSSISLPNKLRRKTKNKSLPSFLNQPTIVPQIVEETKANSYTQTAGKNYPNASLHSNRDVNASISDLLYFPDISRFSLN</sequence>
<evidence type="ECO:0000313" key="2">
    <source>
        <dbReference type="Proteomes" id="UP000789759"/>
    </source>
</evidence>
<gene>
    <name evidence="1" type="ORF">CPELLU_LOCUS721</name>
</gene>